<dbReference type="Proteomes" id="UP000215335">
    <property type="component" value="Unassembled WGS sequence"/>
</dbReference>
<evidence type="ECO:0000313" key="2">
    <source>
        <dbReference type="EMBL" id="OXU20911.1"/>
    </source>
</evidence>
<keyword evidence="3" id="KW-1185">Reference proteome</keyword>
<reference evidence="2 3" key="1">
    <citation type="journal article" date="2017" name="Curr. Biol.">
        <title>The Evolution of Venom by Co-option of Single-Copy Genes.</title>
        <authorList>
            <person name="Martinson E.O."/>
            <person name="Mrinalini"/>
            <person name="Kelkar Y.D."/>
            <person name="Chang C.H."/>
            <person name="Werren J.H."/>
        </authorList>
    </citation>
    <scope>NUCLEOTIDE SEQUENCE [LARGE SCALE GENOMIC DNA]</scope>
    <source>
        <strain evidence="2 3">Alberta</strain>
        <tissue evidence="2">Whole body</tissue>
    </source>
</reference>
<feature type="transmembrane region" description="Helical" evidence="1">
    <location>
        <begin position="118"/>
        <end position="138"/>
    </location>
</feature>
<evidence type="ECO:0000256" key="1">
    <source>
        <dbReference type="SAM" id="Phobius"/>
    </source>
</evidence>
<name>A0A232ERF2_9HYME</name>
<feature type="non-terminal residue" evidence="2">
    <location>
        <position position="165"/>
    </location>
</feature>
<gene>
    <name evidence="2" type="ORF">TSAR_012147</name>
</gene>
<protein>
    <submittedName>
        <fullName evidence="2">Uncharacterized protein</fullName>
    </submittedName>
</protein>
<organism evidence="2 3">
    <name type="scientific">Trichomalopsis sarcophagae</name>
    <dbReference type="NCBI Taxonomy" id="543379"/>
    <lineage>
        <taxon>Eukaryota</taxon>
        <taxon>Metazoa</taxon>
        <taxon>Ecdysozoa</taxon>
        <taxon>Arthropoda</taxon>
        <taxon>Hexapoda</taxon>
        <taxon>Insecta</taxon>
        <taxon>Pterygota</taxon>
        <taxon>Neoptera</taxon>
        <taxon>Endopterygota</taxon>
        <taxon>Hymenoptera</taxon>
        <taxon>Apocrita</taxon>
        <taxon>Proctotrupomorpha</taxon>
        <taxon>Chalcidoidea</taxon>
        <taxon>Pteromalidae</taxon>
        <taxon>Pteromalinae</taxon>
        <taxon>Trichomalopsis</taxon>
    </lineage>
</organism>
<comment type="caution">
    <text evidence="2">The sequence shown here is derived from an EMBL/GenBank/DDBJ whole genome shotgun (WGS) entry which is preliminary data.</text>
</comment>
<evidence type="ECO:0000313" key="3">
    <source>
        <dbReference type="Proteomes" id="UP000215335"/>
    </source>
</evidence>
<dbReference type="EMBL" id="NNAY01002624">
    <property type="protein sequence ID" value="OXU20911.1"/>
    <property type="molecule type" value="Genomic_DNA"/>
</dbReference>
<accession>A0A232ERF2</accession>
<keyword evidence="1" id="KW-1133">Transmembrane helix</keyword>
<keyword evidence="1" id="KW-0812">Transmembrane</keyword>
<dbReference type="AlphaFoldDB" id="A0A232ERF2"/>
<sequence length="165" mass="18327">MAVTCIITNHKDYLRSVYQSSSVFQLPHNMGGIARKTRPGVFLWVFTAGRPGLHVVQGLPHYKTNSIVCCQGDLCNNEAVPVPNIEPTGIKEFLPAPKPKLLPTLVVTESKGLFEGNYLVVNLLTLLILLFIFVLYVVRNWGYRKAKPRVSMGIKKTSEGSESLN</sequence>
<proteinExistence type="predicted"/>
<keyword evidence="1" id="KW-0472">Membrane</keyword>